<evidence type="ECO:0000256" key="1">
    <source>
        <dbReference type="ARBA" id="ARBA00004915"/>
    </source>
</evidence>
<dbReference type="AlphaFoldDB" id="A0A5C8KZ28"/>
<dbReference type="HAMAP" id="MF_00160">
    <property type="entry name" value="SerC_aminotrans_5"/>
    <property type="match status" value="1"/>
</dbReference>
<comment type="similarity">
    <text evidence="3 12">Belongs to the class-V pyridoxal-phosphate-dependent aminotransferase family. SerC subfamily.</text>
</comment>
<dbReference type="RefSeq" id="WP_147891356.1">
    <property type="nucleotide sequence ID" value="NZ_VRTS01000003.1"/>
</dbReference>
<feature type="binding site" evidence="12">
    <location>
        <position position="42"/>
    </location>
    <ligand>
        <name>L-glutamate</name>
        <dbReference type="ChEBI" id="CHEBI:29985"/>
    </ligand>
</feature>
<comment type="cofactor">
    <cofactor evidence="12">
        <name>pyridoxal 5'-phosphate</name>
        <dbReference type="ChEBI" id="CHEBI:597326"/>
    </cofactor>
    <text evidence="12">Binds 1 pyridoxal phosphate per subunit.</text>
</comment>
<evidence type="ECO:0000256" key="4">
    <source>
        <dbReference type="ARBA" id="ARBA00022576"/>
    </source>
</evidence>
<dbReference type="InterPro" id="IPR015422">
    <property type="entry name" value="PyrdxlP-dep_Trfase_small"/>
</dbReference>
<evidence type="ECO:0000256" key="5">
    <source>
        <dbReference type="ARBA" id="ARBA00022605"/>
    </source>
</evidence>
<feature type="binding site" evidence="12">
    <location>
        <position position="102"/>
    </location>
    <ligand>
        <name>pyridoxal 5'-phosphate</name>
        <dbReference type="ChEBI" id="CHEBI:597326"/>
    </ligand>
</feature>
<protein>
    <recommendedName>
        <fullName evidence="12">Phosphoserine aminotransferase</fullName>
        <ecNumber evidence="12">2.6.1.52</ecNumber>
    </recommendedName>
    <alternativeName>
        <fullName evidence="12">Phosphohydroxythreonine aminotransferase</fullName>
        <shortName evidence="12">PSAT</shortName>
    </alternativeName>
</protein>
<gene>
    <name evidence="12 15" type="primary">serC</name>
    <name evidence="15" type="ORF">FU658_06635</name>
</gene>
<dbReference type="NCBIfam" id="TIGR01364">
    <property type="entry name" value="serC_1"/>
    <property type="match status" value="1"/>
</dbReference>
<dbReference type="Proteomes" id="UP000321248">
    <property type="component" value="Unassembled WGS sequence"/>
</dbReference>
<comment type="subunit">
    <text evidence="12">Homodimer.</text>
</comment>
<dbReference type="Gene3D" id="3.40.640.10">
    <property type="entry name" value="Type I PLP-dependent aspartate aminotransferase-like (Major domain)"/>
    <property type="match status" value="1"/>
</dbReference>
<dbReference type="InterPro" id="IPR020578">
    <property type="entry name" value="Aminotrans_V_PyrdxlP_BS"/>
</dbReference>
<evidence type="ECO:0000256" key="6">
    <source>
        <dbReference type="ARBA" id="ARBA00022679"/>
    </source>
</evidence>
<dbReference type="PROSITE" id="PS00595">
    <property type="entry name" value="AA_TRANSFER_CLASS_5"/>
    <property type="match status" value="1"/>
</dbReference>
<sequence>MSRAFNFCAGPAALPEAVLRQAQAELLEWGAERASVMEVSHRGAAFEALVAQAEADLRSLMGIPDDYAVLFLQGGATQQFALLPMNLAAPGQGADYVVSGHWSQRAVAEGEPHVRTRVLVDAADAAGLYLRAPEVDAAAVDPDAAYLHYCHNETIHGVEFPAVPDSGAVPLVGDFSSTILSRPLDVARFGVIYAGAQKNIGPSGLALVIVRRDLLERAGQPRARVLTWAAHARAGSLLHTPPTFSIYLAALVFAWLREMGGLEVMAAINQRKAQRLYHAIDDSEGFYRNPVDPASRSWMNVPFWLHDEGLNAAFLEESREAGLLALKGHREIGGLRASLYNAMPEAGVAALTDFMGDFARRKG</sequence>
<accession>A0A5C8KZ28</accession>
<evidence type="ECO:0000313" key="16">
    <source>
        <dbReference type="Proteomes" id="UP000321248"/>
    </source>
</evidence>
<reference evidence="15 16" key="1">
    <citation type="submission" date="2019-08" db="EMBL/GenBank/DDBJ databases">
        <authorList>
            <person name="Karlyshev A.V."/>
        </authorList>
    </citation>
    <scope>NUCLEOTIDE SEQUENCE [LARGE SCALE GENOMIC DNA]</scope>
    <source>
        <strain evidence="15 16">Alg18-2.2</strain>
    </source>
</reference>
<evidence type="ECO:0000256" key="13">
    <source>
        <dbReference type="RuleBase" id="RU004505"/>
    </source>
</evidence>
<dbReference type="FunFam" id="3.40.640.10:FF:000010">
    <property type="entry name" value="Phosphoserine aminotransferase"/>
    <property type="match status" value="1"/>
</dbReference>
<dbReference type="NCBIfam" id="NF003764">
    <property type="entry name" value="PRK05355.1"/>
    <property type="match status" value="1"/>
</dbReference>
<comment type="subcellular location">
    <subcellularLocation>
        <location evidence="12">Cytoplasm</location>
    </subcellularLocation>
</comment>
<evidence type="ECO:0000256" key="2">
    <source>
        <dbReference type="ARBA" id="ARBA00005099"/>
    </source>
</evidence>
<evidence type="ECO:0000256" key="10">
    <source>
        <dbReference type="ARBA" id="ARBA00047630"/>
    </source>
</evidence>
<comment type="function">
    <text evidence="12">Catalyzes the reversible conversion of 3-phosphohydroxypyruvate to phosphoserine and of 3-hydroxy-2-oxo-4-phosphonooxybutanoate to phosphohydroxythreonine.</text>
</comment>
<keyword evidence="8 12" id="KW-0664">Pyridoxine biosynthesis</keyword>
<dbReference type="EC" id="2.6.1.52" evidence="12"/>
<feature type="binding site" evidence="12">
    <location>
        <begin position="76"/>
        <end position="77"/>
    </location>
    <ligand>
        <name>pyridoxal 5'-phosphate</name>
        <dbReference type="ChEBI" id="CHEBI:597326"/>
    </ligand>
</feature>
<keyword evidence="6 12" id="KW-0808">Transferase</keyword>
<dbReference type="GO" id="GO:0030170">
    <property type="term" value="F:pyridoxal phosphate binding"/>
    <property type="evidence" value="ECO:0007669"/>
    <property type="project" value="UniProtKB-UniRule"/>
</dbReference>
<dbReference type="SUPFAM" id="SSF53383">
    <property type="entry name" value="PLP-dependent transferases"/>
    <property type="match status" value="1"/>
</dbReference>
<dbReference type="GO" id="GO:0004648">
    <property type="term" value="F:O-phospho-L-serine:2-oxoglutarate aminotransferase activity"/>
    <property type="evidence" value="ECO:0007669"/>
    <property type="project" value="UniProtKB-UniRule"/>
</dbReference>
<name>A0A5C8KZ28_9GAMM</name>
<feature type="binding site" evidence="12">
    <location>
        <position position="197"/>
    </location>
    <ligand>
        <name>pyridoxal 5'-phosphate</name>
        <dbReference type="ChEBI" id="CHEBI:597326"/>
    </ligand>
</feature>
<comment type="catalytic activity">
    <reaction evidence="11 12 13">
        <text>O-phospho-L-serine + 2-oxoglutarate = 3-phosphooxypyruvate + L-glutamate</text>
        <dbReference type="Rhea" id="RHEA:14329"/>
        <dbReference type="ChEBI" id="CHEBI:16810"/>
        <dbReference type="ChEBI" id="CHEBI:18110"/>
        <dbReference type="ChEBI" id="CHEBI:29985"/>
        <dbReference type="ChEBI" id="CHEBI:57524"/>
        <dbReference type="EC" id="2.6.1.52"/>
    </reaction>
</comment>
<dbReference type="PANTHER" id="PTHR43247:SF1">
    <property type="entry name" value="PHOSPHOSERINE AMINOTRANSFERASE"/>
    <property type="match status" value="1"/>
</dbReference>
<keyword evidence="16" id="KW-1185">Reference proteome</keyword>
<comment type="catalytic activity">
    <reaction evidence="10 12">
        <text>4-(phosphooxy)-L-threonine + 2-oxoglutarate = (R)-3-hydroxy-2-oxo-4-phosphooxybutanoate + L-glutamate</text>
        <dbReference type="Rhea" id="RHEA:16573"/>
        <dbReference type="ChEBI" id="CHEBI:16810"/>
        <dbReference type="ChEBI" id="CHEBI:29985"/>
        <dbReference type="ChEBI" id="CHEBI:58452"/>
        <dbReference type="ChEBI" id="CHEBI:58538"/>
        <dbReference type="EC" id="2.6.1.52"/>
    </reaction>
</comment>
<dbReference type="FunFam" id="3.90.1150.10:FF:000006">
    <property type="entry name" value="Phosphoserine aminotransferase"/>
    <property type="match status" value="1"/>
</dbReference>
<comment type="caution">
    <text evidence="15">The sequence shown here is derived from an EMBL/GenBank/DDBJ whole genome shotgun (WGS) entry which is preliminary data.</text>
</comment>
<dbReference type="InterPro" id="IPR015421">
    <property type="entry name" value="PyrdxlP-dep_Trfase_major"/>
</dbReference>
<keyword evidence="7 12" id="KW-0663">Pyridoxal phosphate</keyword>
<comment type="pathway">
    <text evidence="1 12">Cofactor biosynthesis; pyridoxine 5'-phosphate biosynthesis; pyridoxine 5'-phosphate from D-erythrose 4-phosphate: step 3/5.</text>
</comment>
<dbReference type="InterPro" id="IPR015424">
    <property type="entry name" value="PyrdxlP-dep_Trfase"/>
</dbReference>
<dbReference type="PANTHER" id="PTHR43247">
    <property type="entry name" value="PHOSPHOSERINE AMINOTRANSFERASE"/>
    <property type="match status" value="1"/>
</dbReference>
<dbReference type="UniPathway" id="UPA00135">
    <property type="reaction ID" value="UER00197"/>
</dbReference>
<organism evidence="15 16">
    <name type="scientific">Alkalisalibacterium limincola</name>
    <dbReference type="NCBI Taxonomy" id="2699169"/>
    <lineage>
        <taxon>Bacteria</taxon>
        <taxon>Pseudomonadati</taxon>
        <taxon>Pseudomonadota</taxon>
        <taxon>Gammaproteobacteria</taxon>
        <taxon>Lysobacterales</taxon>
        <taxon>Lysobacteraceae</taxon>
        <taxon>Alkalisalibacterium</taxon>
    </lineage>
</organism>
<keyword evidence="12" id="KW-0963">Cytoplasm</keyword>
<feature type="modified residue" description="N6-(pyridoxal phosphate)lysine" evidence="12">
    <location>
        <position position="198"/>
    </location>
</feature>
<proteinExistence type="inferred from homology"/>
<dbReference type="Pfam" id="PF00266">
    <property type="entry name" value="Aminotran_5"/>
    <property type="match status" value="1"/>
</dbReference>
<dbReference type="GO" id="GO:0006564">
    <property type="term" value="P:L-serine biosynthetic process"/>
    <property type="evidence" value="ECO:0007669"/>
    <property type="project" value="UniProtKB-UniRule"/>
</dbReference>
<evidence type="ECO:0000256" key="9">
    <source>
        <dbReference type="ARBA" id="ARBA00023299"/>
    </source>
</evidence>
<dbReference type="UniPathway" id="UPA00244">
    <property type="reaction ID" value="UER00311"/>
</dbReference>
<evidence type="ECO:0000256" key="3">
    <source>
        <dbReference type="ARBA" id="ARBA00006904"/>
    </source>
</evidence>
<feature type="binding site" evidence="12">
    <location>
        <position position="154"/>
    </location>
    <ligand>
        <name>pyridoxal 5'-phosphate</name>
        <dbReference type="ChEBI" id="CHEBI:597326"/>
    </ligand>
</feature>
<dbReference type="InterPro" id="IPR022278">
    <property type="entry name" value="Pser_aminoTfrase"/>
</dbReference>
<evidence type="ECO:0000256" key="12">
    <source>
        <dbReference type="HAMAP-Rule" id="MF_00160"/>
    </source>
</evidence>
<dbReference type="InterPro" id="IPR000192">
    <property type="entry name" value="Aminotrans_V_dom"/>
</dbReference>
<evidence type="ECO:0000256" key="11">
    <source>
        <dbReference type="ARBA" id="ARBA00049007"/>
    </source>
</evidence>
<evidence type="ECO:0000313" key="15">
    <source>
        <dbReference type="EMBL" id="TXK64545.1"/>
    </source>
</evidence>
<dbReference type="EMBL" id="VRTS01000003">
    <property type="protein sequence ID" value="TXK64545.1"/>
    <property type="molecule type" value="Genomic_DNA"/>
</dbReference>
<feature type="binding site" evidence="12">
    <location>
        <position position="174"/>
    </location>
    <ligand>
        <name>pyridoxal 5'-phosphate</name>
        <dbReference type="ChEBI" id="CHEBI:597326"/>
    </ligand>
</feature>
<dbReference type="Gene3D" id="3.90.1150.10">
    <property type="entry name" value="Aspartate Aminotransferase, domain 1"/>
    <property type="match status" value="1"/>
</dbReference>
<keyword evidence="4 12" id="KW-0032">Aminotransferase</keyword>
<evidence type="ECO:0000256" key="8">
    <source>
        <dbReference type="ARBA" id="ARBA00023096"/>
    </source>
</evidence>
<comment type="caution">
    <text evidence="12">Lacks conserved residue(s) required for the propagation of feature annotation.</text>
</comment>
<keyword evidence="9 12" id="KW-0718">Serine biosynthesis</keyword>
<evidence type="ECO:0000259" key="14">
    <source>
        <dbReference type="Pfam" id="PF00266"/>
    </source>
</evidence>
<dbReference type="GO" id="GO:0008615">
    <property type="term" value="P:pyridoxine biosynthetic process"/>
    <property type="evidence" value="ECO:0007669"/>
    <property type="project" value="UniProtKB-UniRule"/>
</dbReference>
<dbReference type="PIRSF" id="PIRSF000525">
    <property type="entry name" value="SerC"/>
    <property type="match status" value="1"/>
</dbReference>
<dbReference type="OrthoDB" id="9809412at2"/>
<feature type="domain" description="Aminotransferase class V" evidence="14">
    <location>
        <begin position="5"/>
        <end position="351"/>
    </location>
</feature>
<dbReference type="GO" id="GO:0005737">
    <property type="term" value="C:cytoplasm"/>
    <property type="evidence" value="ECO:0007669"/>
    <property type="project" value="UniProtKB-SubCell"/>
</dbReference>
<evidence type="ECO:0000256" key="7">
    <source>
        <dbReference type="ARBA" id="ARBA00022898"/>
    </source>
</evidence>
<comment type="pathway">
    <text evidence="2 12 13">Amino-acid biosynthesis; L-serine biosynthesis; L-serine from 3-phospho-D-glycerate: step 2/3.</text>
</comment>
<keyword evidence="5 12" id="KW-0028">Amino-acid biosynthesis</keyword>